<evidence type="ECO:0000259" key="4">
    <source>
        <dbReference type="PROSITE" id="PS50995"/>
    </source>
</evidence>
<evidence type="ECO:0000256" key="2">
    <source>
        <dbReference type="ARBA" id="ARBA00023125"/>
    </source>
</evidence>
<evidence type="ECO:0000256" key="3">
    <source>
        <dbReference type="ARBA" id="ARBA00023163"/>
    </source>
</evidence>
<sequence>MMARVAKRSVIKWATNRPGDASPFAMGLLLRRAHLRAAGELAAAVRPFGLELRHFAMLIVLADRGPTLQRDLVAATGFDKAAVGRAIDDLETAGLVTREGVEGDRRVWMVQITEDGLEVFEEVHCEAQSIADMLIAHLKPGEPEQLMRLLTRFTYPES</sequence>
<dbReference type="InterPro" id="IPR000835">
    <property type="entry name" value="HTH_MarR-typ"/>
</dbReference>
<dbReference type="AlphaFoldDB" id="A0A0J6WKA0"/>
<dbReference type="InterPro" id="IPR023187">
    <property type="entry name" value="Tscrpt_reg_MarR-type_CS"/>
</dbReference>
<evidence type="ECO:0000313" key="5">
    <source>
        <dbReference type="EMBL" id="KMO83760.1"/>
    </source>
</evidence>
<keyword evidence="3" id="KW-0804">Transcription</keyword>
<dbReference type="GO" id="GO:0003700">
    <property type="term" value="F:DNA-binding transcription factor activity"/>
    <property type="evidence" value="ECO:0007669"/>
    <property type="project" value="InterPro"/>
</dbReference>
<dbReference type="EMBL" id="JYNL01000002">
    <property type="protein sequence ID" value="KMO83760.1"/>
    <property type="molecule type" value="Genomic_DNA"/>
</dbReference>
<dbReference type="Gene3D" id="1.10.10.10">
    <property type="entry name" value="Winged helix-like DNA-binding domain superfamily/Winged helix DNA-binding domain"/>
    <property type="match status" value="1"/>
</dbReference>
<dbReference type="SUPFAM" id="SSF46785">
    <property type="entry name" value="Winged helix' DNA-binding domain"/>
    <property type="match status" value="1"/>
</dbReference>
<protein>
    <submittedName>
        <fullName evidence="5">HTH-type transcriptional repressor NicR</fullName>
    </submittedName>
</protein>
<organism evidence="5 6">
    <name type="scientific">Mycolicibacterium chlorophenolicum</name>
    <dbReference type="NCBI Taxonomy" id="37916"/>
    <lineage>
        <taxon>Bacteria</taxon>
        <taxon>Bacillati</taxon>
        <taxon>Actinomycetota</taxon>
        <taxon>Actinomycetes</taxon>
        <taxon>Mycobacteriales</taxon>
        <taxon>Mycobacteriaceae</taxon>
        <taxon>Mycolicibacterium</taxon>
    </lineage>
</organism>
<keyword evidence="1" id="KW-0805">Transcription regulation</keyword>
<reference evidence="5 6" key="1">
    <citation type="journal article" date="2015" name="Genome Biol. Evol.">
        <title>Characterization of Three Mycobacterium spp. with Potential Use in Bioremediation by Genome Sequencing and Comparative Genomics.</title>
        <authorList>
            <person name="Das S."/>
            <person name="Pettersson B.M."/>
            <person name="Behra P.R."/>
            <person name="Ramesh M."/>
            <person name="Dasgupta S."/>
            <person name="Bhattacharya A."/>
            <person name="Kirsebom L.A."/>
        </authorList>
    </citation>
    <scope>NUCLEOTIDE SEQUENCE [LARGE SCALE GENOMIC DNA]</scope>
    <source>
        <strain evidence="5 6">DSM 43826</strain>
    </source>
</reference>
<accession>A0A0J6WKA0</accession>
<dbReference type="GO" id="GO:0006950">
    <property type="term" value="P:response to stress"/>
    <property type="evidence" value="ECO:0007669"/>
    <property type="project" value="TreeGrafter"/>
</dbReference>
<feature type="domain" description="HTH marR-type" evidence="4">
    <location>
        <begin position="1"/>
        <end position="155"/>
    </location>
</feature>
<evidence type="ECO:0000313" key="6">
    <source>
        <dbReference type="Proteomes" id="UP000036513"/>
    </source>
</evidence>
<keyword evidence="2" id="KW-0238">DNA-binding</keyword>
<proteinExistence type="predicted"/>
<dbReference type="GO" id="GO:0003677">
    <property type="term" value="F:DNA binding"/>
    <property type="evidence" value="ECO:0007669"/>
    <property type="project" value="UniProtKB-KW"/>
</dbReference>
<dbReference type="Proteomes" id="UP000036513">
    <property type="component" value="Unassembled WGS sequence"/>
</dbReference>
<dbReference type="PATRIC" id="fig|37916.4.peg.232"/>
<dbReference type="PANTHER" id="PTHR33164:SF99">
    <property type="entry name" value="MARR FAMILY REGULATORY PROTEIN"/>
    <property type="match status" value="1"/>
</dbReference>
<dbReference type="SMR" id="A0A0J6WKA0"/>
<comment type="caution">
    <text evidence="5">The sequence shown here is derived from an EMBL/GenBank/DDBJ whole genome shotgun (WGS) entry which is preliminary data.</text>
</comment>
<dbReference type="PROSITE" id="PS50995">
    <property type="entry name" value="HTH_MARR_2"/>
    <property type="match status" value="1"/>
</dbReference>
<dbReference type="PANTHER" id="PTHR33164">
    <property type="entry name" value="TRANSCRIPTIONAL REGULATOR, MARR FAMILY"/>
    <property type="match status" value="1"/>
</dbReference>
<evidence type="ECO:0000256" key="1">
    <source>
        <dbReference type="ARBA" id="ARBA00023015"/>
    </source>
</evidence>
<dbReference type="SMART" id="SM00347">
    <property type="entry name" value="HTH_MARR"/>
    <property type="match status" value="1"/>
</dbReference>
<gene>
    <name evidence="5" type="primary">nicR_1</name>
    <name evidence="5" type="ORF">MCHLDSM_00220</name>
</gene>
<dbReference type="InterPro" id="IPR039422">
    <property type="entry name" value="MarR/SlyA-like"/>
</dbReference>
<keyword evidence="6" id="KW-1185">Reference proteome</keyword>
<name>A0A0J6WKA0_9MYCO</name>
<dbReference type="PROSITE" id="PS01117">
    <property type="entry name" value="HTH_MARR_1"/>
    <property type="match status" value="1"/>
</dbReference>
<dbReference type="STRING" id="37916.MCHLDSM_00220"/>
<dbReference type="InterPro" id="IPR036388">
    <property type="entry name" value="WH-like_DNA-bd_sf"/>
</dbReference>
<dbReference type="InterPro" id="IPR036390">
    <property type="entry name" value="WH_DNA-bd_sf"/>
</dbReference>
<dbReference type="Pfam" id="PF12802">
    <property type="entry name" value="MarR_2"/>
    <property type="match status" value="1"/>
</dbReference>
<dbReference type="PRINTS" id="PR00598">
    <property type="entry name" value="HTHMARR"/>
</dbReference>